<dbReference type="Proteomes" id="UP001164819">
    <property type="component" value="Chromosome"/>
</dbReference>
<dbReference type="AlphaFoldDB" id="A0A9E9LFH0"/>
<evidence type="ECO:0000256" key="1">
    <source>
        <dbReference type="ARBA" id="ARBA00004141"/>
    </source>
</evidence>
<dbReference type="PANTHER" id="PTHR32322">
    <property type="entry name" value="INNER MEMBRANE TRANSPORTER"/>
    <property type="match status" value="1"/>
</dbReference>
<comment type="subcellular location">
    <subcellularLocation>
        <location evidence="1">Membrane</location>
        <topology evidence="1">Multi-pass membrane protein</topology>
    </subcellularLocation>
</comment>
<dbReference type="InterPro" id="IPR000620">
    <property type="entry name" value="EamA_dom"/>
</dbReference>
<dbReference type="SUPFAM" id="SSF103481">
    <property type="entry name" value="Multidrug resistance efflux transporter EmrE"/>
    <property type="match status" value="1"/>
</dbReference>
<dbReference type="InterPro" id="IPR050638">
    <property type="entry name" value="AA-Vitamin_Transporters"/>
</dbReference>
<feature type="transmembrane region" description="Helical" evidence="6">
    <location>
        <begin position="12"/>
        <end position="32"/>
    </location>
</feature>
<organism evidence="8">
    <name type="scientific">Oxalobacter aliiformigenes</name>
    <dbReference type="NCBI Taxonomy" id="2946593"/>
    <lineage>
        <taxon>Bacteria</taxon>
        <taxon>Pseudomonadati</taxon>
        <taxon>Pseudomonadota</taxon>
        <taxon>Betaproteobacteria</taxon>
        <taxon>Burkholderiales</taxon>
        <taxon>Oxalobacteraceae</taxon>
        <taxon>Oxalobacter</taxon>
    </lineage>
</organism>
<keyword evidence="5 6" id="KW-0472">Membrane</keyword>
<evidence type="ECO:0000256" key="2">
    <source>
        <dbReference type="ARBA" id="ARBA00007362"/>
    </source>
</evidence>
<dbReference type="RefSeq" id="WP_269316423.1">
    <property type="nucleotide sequence ID" value="NZ_CP098251.1"/>
</dbReference>
<proteinExistence type="inferred from homology"/>
<feature type="transmembrane region" description="Helical" evidence="6">
    <location>
        <begin position="38"/>
        <end position="58"/>
    </location>
</feature>
<dbReference type="EMBL" id="CP098251">
    <property type="protein sequence ID" value="WAV92201.1"/>
    <property type="molecule type" value="Genomic_DNA"/>
</dbReference>
<evidence type="ECO:0000256" key="5">
    <source>
        <dbReference type="ARBA" id="ARBA00023136"/>
    </source>
</evidence>
<evidence type="ECO:0000256" key="3">
    <source>
        <dbReference type="ARBA" id="ARBA00022692"/>
    </source>
</evidence>
<evidence type="ECO:0000256" key="6">
    <source>
        <dbReference type="SAM" id="Phobius"/>
    </source>
</evidence>
<feature type="transmembrane region" description="Helical" evidence="6">
    <location>
        <begin position="70"/>
        <end position="87"/>
    </location>
</feature>
<protein>
    <submittedName>
        <fullName evidence="8">DMT family transporter</fullName>
    </submittedName>
</protein>
<gene>
    <name evidence="8" type="ORF">NB646_06665</name>
</gene>
<accession>A0A9E9LFH0</accession>
<evidence type="ECO:0000259" key="7">
    <source>
        <dbReference type="Pfam" id="PF00892"/>
    </source>
</evidence>
<keyword evidence="3 6" id="KW-0812">Transmembrane</keyword>
<sequence>MKEPVTGRKITGIVFGATGAILLVFGGQQVSAGNGSNIWGDLLILTAQLSFSIYLIFFRGLIGRYSPITIMKWMFTGSSLSLLPFTWDKMLATDWAALEWHFIAGIAFVVAGGTFISYLLMSVGQKRLRPTAVSIYNYVQPMAASVVAVMWGMDSFTLMKTVAVAFIFTGVFLVTQNRNRLQAEKAVEQHKKGKTPT</sequence>
<evidence type="ECO:0000313" key="8">
    <source>
        <dbReference type="EMBL" id="WAV92201.1"/>
    </source>
</evidence>
<dbReference type="PANTHER" id="PTHR32322:SF2">
    <property type="entry name" value="EAMA DOMAIN-CONTAINING PROTEIN"/>
    <property type="match status" value="1"/>
</dbReference>
<reference evidence="8" key="1">
    <citation type="journal article" date="2022" name="Front. Microbiol.">
        <title>New perspectives on an old grouping: The genomic and phenotypic variability of Oxalobacter formigenes and the implications for calcium oxalate stone prevention.</title>
        <authorList>
            <person name="Chmiel J.A."/>
            <person name="Carr C."/>
            <person name="Stuivenberg G.A."/>
            <person name="Venema R."/>
            <person name="Chanyi R.M."/>
            <person name="Al K.F."/>
            <person name="Giguere D."/>
            <person name="Say H."/>
            <person name="Akouris P.P."/>
            <person name="Dominguez Romero S.A."/>
            <person name="Kwong A."/>
            <person name="Tai V."/>
            <person name="Koval S.F."/>
            <person name="Razvi H."/>
            <person name="Bjazevic J."/>
            <person name="Burton J.P."/>
        </authorList>
    </citation>
    <scope>NUCLEOTIDE SEQUENCE</scope>
    <source>
        <strain evidence="8">OxK</strain>
    </source>
</reference>
<evidence type="ECO:0000256" key="4">
    <source>
        <dbReference type="ARBA" id="ARBA00022989"/>
    </source>
</evidence>
<feature type="transmembrane region" description="Helical" evidence="6">
    <location>
        <begin position="99"/>
        <end position="121"/>
    </location>
</feature>
<name>A0A9E9LFH0_9BURK</name>
<feature type="transmembrane region" description="Helical" evidence="6">
    <location>
        <begin position="133"/>
        <end position="151"/>
    </location>
</feature>
<dbReference type="GO" id="GO:0016020">
    <property type="term" value="C:membrane"/>
    <property type="evidence" value="ECO:0007669"/>
    <property type="project" value="UniProtKB-SubCell"/>
</dbReference>
<dbReference type="Pfam" id="PF00892">
    <property type="entry name" value="EamA"/>
    <property type="match status" value="1"/>
</dbReference>
<dbReference type="InterPro" id="IPR037185">
    <property type="entry name" value="EmrE-like"/>
</dbReference>
<keyword evidence="4 6" id="KW-1133">Transmembrane helix</keyword>
<feature type="domain" description="EamA" evidence="7">
    <location>
        <begin position="39"/>
        <end position="175"/>
    </location>
</feature>
<comment type="similarity">
    <text evidence="2">Belongs to the EamA transporter family.</text>
</comment>
<feature type="transmembrane region" description="Helical" evidence="6">
    <location>
        <begin position="157"/>
        <end position="175"/>
    </location>
</feature>